<evidence type="ECO:0000313" key="7">
    <source>
        <dbReference type="EMBL" id="CUT01308.1"/>
    </source>
</evidence>
<keyword evidence="8" id="KW-1185">Reference proteome</keyword>
<keyword evidence="3 5" id="KW-0378">Hydrolase</keyword>
<dbReference type="RefSeq" id="WP_072150336.1">
    <property type="nucleotide sequence ID" value="NZ_CZVU01000035.1"/>
</dbReference>
<dbReference type="GO" id="GO:0004175">
    <property type="term" value="F:endopeptidase activity"/>
    <property type="evidence" value="ECO:0007669"/>
    <property type="project" value="TreeGrafter"/>
</dbReference>
<protein>
    <submittedName>
        <fullName evidence="7">Carboxyl-terminal processing protease</fullName>
    </submittedName>
</protein>
<dbReference type="InterPro" id="IPR004447">
    <property type="entry name" value="Peptidase_S41A"/>
</dbReference>
<evidence type="ECO:0000313" key="8">
    <source>
        <dbReference type="Proteomes" id="UP000243065"/>
    </source>
</evidence>
<feature type="domain" description="PDZ" evidence="6">
    <location>
        <begin position="89"/>
        <end position="153"/>
    </location>
</feature>
<dbReference type="NCBIfam" id="TIGR00225">
    <property type="entry name" value="prc"/>
    <property type="match status" value="1"/>
</dbReference>
<dbReference type="InterPro" id="IPR029045">
    <property type="entry name" value="ClpP/crotonase-like_dom_sf"/>
</dbReference>
<evidence type="ECO:0000259" key="6">
    <source>
        <dbReference type="PROSITE" id="PS50106"/>
    </source>
</evidence>
<name>A0A656D7D8_KRYT1</name>
<dbReference type="PROSITE" id="PS50106">
    <property type="entry name" value="PDZ"/>
    <property type="match status" value="1"/>
</dbReference>
<proteinExistence type="inferred from homology"/>
<dbReference type="SMART" id="SM00228">
    <property type="entry name" value="PDZ"/>
    <property type="match status" value="1"/>
</dbReference>
<dbReference type="SUPFAM" id="SSF50156">
    <property type="entry name" value="PDZ domain-like"/>
    <property type="match status" value="1"/>
</dbReference>
<dbReference type="Gene3D" id="3.90.226.10">
    <property type="entry name" value="2-enoyl-CoA Hydratase, Chain A, domain 1"/>
    <property type="match status" value="1"/>
</dbReference>
<evidence type="ECO:0000256" key="2">
    <source>
        <dbReference type="ARBA" id="ARBA00022670"/>
    </source>
</evidence>
<gene>
    <name evidence="7" type="ORF">JGI24_00918</name>
</gene>
<dbReference type="CDD" id="cd06782">
    <property type="entry name" value="cpPDZ_CPP-like"/>
    <property type="match status" value="1"/>
</dbReference>
<keyword evidence="2 5" id="KW-0645">Protease</keyword>
<dbReference type="InterPro" id="IPR001478">
    <property type="entry name" value="PDZ"/>
</dbReference>
<dbReference type="PANTHER" id="PTHR32060">
    <property type="entry name" value="TAIL-SPECIFIC PROTEASE"/>
    <property type="match status" value="1"/>
</dbReference>
<evidence type="ECO:0000256" key="5">
    <source>
        <dbReference type="RuleBase" id="RU004404"/>
    </source>
</evidence>
<dbReference type="InterPro" id="IPR005151">
    <property type="entry name" value="Tail-specific_protease"/>
</dbReference>
<dbReference type="InterPro" id="IPR036034">
    <property type="entry name" value="PDZ_sf"/>
</dbReference>
<sequence length="551" mass="63048">MKRKIFFFGFGLLVLTLFVRFELFQSQKDDIFFKIDKSIDIFGKIYKEVLLNYVDEVDPEKFMRAGIKGMLSELDPYTVFIDEKHREDVDALTTGKYGGIGVSISKFDDQIVITKVLKSYPADMAGIKVGDVIIEIDDIPTKDKSLDEVRTYMIGKPGTPIKLKISREGIENILTFEITRAEIEVKNITYYDFIDDGIAYIKLERFSRNAGEELRKAIKNLQTRGEIKGLILDLRDNPGGLLDAAVDVVEKFVPEGSLIVSTRGRKPDALRNYYSNEKPILPDIPLCVIVNNSSASASEIVAGAIQDLDRGVIIGTKTFGKGLVQTISYLSYNTFLKITTAKYYTPSGRCIQEIDYFHKPDGVFISKPDSEQKVYKTKNGRIVYAQGGIMPDTVVPETKRSDFVESLAQKRLFFKFANLFAIRYKTLPENFKIDEQILEQFKKFVEKNNFAFRDSFEINLEKAVAYAKKQGYQNGYLETIEFTLNKVKTQKIDYFNLYRDEIARELMREILARYKYEDELIAWGLSNDVQVKIAIAILKEKKTYNSILSLK</sequence>
<dbReference type="OrthoDB" id="9812068at2"/>
<evidence type="ECO:0000256" key="4">
    <source>
        <dbReference type="ARBA" id="ARBA00022825"/>
    </source>
</evidence>
<dbReference type="Pfam" id="PF22694">
    <property type="entry name" value="CtpB_N-like"/>
    <property type="match status" value="1"/>
</dbReference>
<dbReference type="Gene3D" id="3.30.750.44">
    <property type="match status" value="1"/>
</dbReference>
<dbReference type="Gene3D" id="2.30.42.10">
    <property type="match status" value="1"/>
</dbReference>
<evidence type="ECO:0000256" key="3">
    <source>
        <dbReference type="ARBA" id="ARBA00022801"/>
    </source>
</evidence>
<dbReference type="GO" id="GO:0008236">
    <property type="term" value="F:serine-type peptidase activity"/>
    <property type="evidence" value="ECO:0007669"/>
    <property type="project" value="UniProtKB-KW"/>
</dbReference>
<keyword evidence="4 5" id="KW-0720">Serine protease</keyword>
<dbReference type="InterPro" id="IPR055210">
    <property type="entry name" value="CtpA/B_N"/>
</dbReference>
<dbReference type="GO" id="GO:0030288">
    <property type="term" value="C:outer membrane-bounded periplasmic space"/>
    <property type="evidence" value="ECO:0007669"/>
    <property type="project" value="TreeGrafter"/>
</dbReference>
<dbReference type="Pfam" id="PF03572">
    <property type="entry name" value="Peptidase_S41"/>
    <property type="match status" value="1"/>
</dbReference>
<dbReference type="GO" id="GO:0006508">
    <property type="term" value="P:proteolysis"/>
    <property type="evidence" value="ECO:0007669"/>
    <property type="project" value="UniProtKB-KW"/>
</dbReference>
<comment type="similarity">
    <text evidence="1 5">Belongs to the peptidase S41A family.</text>
</comment>
<dbReference type="Pfam" id="PF13180">
    <property type="entry name" value="PDZ_2"/>
    <property type="match status" value="1"/>
</dbReference>
<dbReference type="SUPFAM" id="SSF52096">
    <property type="entry name" value="ClpP/crotonase"/>
    <property type="match status" value="1"/>
</dbReference>
<dbReference type="Proteomes" id="UP000243065">
    <property type="component" value="Unassembled WGS sequence"/>
</dbReference>
<dbReference type="CDD" id="cd07560">
    <property type="entry name" value="Peptidase_S41_CPP"/>
    <property type="match status" value="1"/>
</dbReference>
<dbReference type="AlphaFoldDB" id="A0A656D7D8"/>
<reference evidence="7 8" key="1">
    <citation type="submission" date="2015-11" db="EMBL/GenBank/DDBJ databases">
        <authorList>
            <person name="Varghese N."/>
        </authorList>
    </citation>
    <scope>NUCLEOTIDE SEQUENCE [LARGE SCALE GENOMIC DNA]</scope>
    <source>
        <strain evidence="7 8">JGI-24</strain>
    </source>
</reference>
<organism evidence="7 8">
    <name type="scientific">Kryptobacter tengchongensis</name>
    <dbReference type="NCBI Taxonomy" id="1643429"/>
    <lineage>
        <taxon>Bacteria</taxon>
        <taxon>Pseudomonadati</taxon>
        <taxon>Candidatus Kryptoniota</taxon>
        <taxon>Candidatus Kryptobacter</taxon>
    </lineage>
</organism>
<accession>A0A656D7D8</accession>
<dbReference type="SMART" id="SM00245">
    <property type="entry name" value="TSPc"/>
    <property type="match status" value="1"/>
</dbReference>
<dbReference type="GO" id="GO:0007165">
    <property type="term" value="P:signal transduction"/>
    <property type="evidence" value="ECO:0007669"/>
    <property type="project" value="TreeGrafter"/>
</dbReference>
<dbReference type="PANTHER" id="PTHR32060:SF30">
    <property type="entry name" value="CARBOXY-TERMINAL PROCESSING PROTEASE CTPA"/>
    <property type="match status" value="1"/>
</dbReference>
<dbReference type="EMBL" id="CZVU01000035">
    <property type="protein sequence ID" value="CUT01308.1"/>
    <property type="molecule type" value="Genomic_DNA"/>
</dbReference>
<evidence type="ECO:0000256" key="1">
    <source>
        <dbReference type="ARBA" id="ARBA00009179"/>
    </source>
</evidence>